<dbReference type="InterPro" id="IPR014001">
    <property type="entry name" value="Helicase_ATP-bd"/>
</dbReference>
<keyword evidence="3" id="KW-0378">Hydrolase</keyword>
<evidence type="ECO:0000256" key="4">
    <source>
        <dbReference type="ARBA" id="ARBA00022806"/>
    </source>
</evidence>
<dbReference type="InterPro" id="IPR002464">
    <property type="entry name" value="DNA/RNA_helicase_DEAH_CS"/>
</dbReference>
<dbReference type="OMA" id="NTAWPER"/>
<dbReference type="GO" id="GO:0016787">
    <property type="term" value="F:hydrolase activity"/>
    <property type="evidence" value="ECO:0007669"/>
    <property type="project" value="UniProtKB-KW"/>
</dbReference>
<evidence type="ECO:0000256" key="2">
    <source>
        <dbReference type="ARBA" id="ARBA00022741"/>
    </source>
</evidence>
<dbReference type="GO" id="GO:0003677">
    <property type="term" value="F:DNA binding"/>
    <property type="evidence" value="ECO:0007669"/>
    <property type="project" value="UniProtKB-KW"/>
</dbReference>
<dbReference type="PROSITE" id="PS51192">
    <property type="entry name" value="HELICASE_ATP_BIND_1"/>
    <property type="match status" value="1"/>
</dbReference>
<dbReference type="FunFam" id="3.40.50.300:FF:001389">
    <property type="entry name" value="ATP-dependent DNA helicase RecQ"/>
    <property type="match status" value="1"/>
</dbReference>
<comment type="catalytic activity">
    <reaction evidence="9">
        <text>Couples ATP hydrolysis with the unwinding of duplex DNA by translocating in the 3'-5' direction.</text>
        <dbReference type="EC" id="5.6.2.4"/>
    </reaction>
</comment>
<dbReference type="InterPro" id="IPR001650">
    <property type="entry name" value="Helicase_C-like"/>
</dbReference>
<dbReference type="GO" id="GO:0009378">
    <property type="term" value="F:four-way junction helicase activity"/>
    <property type="evidence" value="ECO:0007669"/>
    <property type="project" value="TreeGrafter"/>
</dbReference>
<dbReference type="EC" id="5.6.2.4" evidence="10"/>
<comment type="caution">
    <text evidence="14">The sequence shown here is derived from an EMBL/GenBank/DDBJ whole genome shotgun (WGS) entry which is preliminary data.</text>
</comment>
<evidence type="ECO:0000256" key="3">
    <source>
        <dbReference type="ARBA" id="ARBA00022801"/>
    </source>
</evidence>
<keyword evidence="7" id="KW-0413">Isomerase</keyword>
<evidence type="ECO:0000313" key="15">
    <source>
        <dbReference type="Proteomes" id="UP000094527"/>
    </source>
</evidence>
<keyword evidence="15" id="KW-1185">Reference proteome</keyword>
<dbReference type="InterPro" id="IPR011545">
    <property type="entry name" value="DEAD/DEAH_box_helicase_dom"/>
</dbReference>
<dbReference type="NCBIfam" id="TIGR00614">
    <property type="entry name" value="recQ_fam"/>
    <property type="match status" value="1"/>
</dbReference>
<evidence type="ECO:0000256" key="11">
    <source>
        <dbReference type="ARBA" id="ARBA00044542"/>
    </source>
</evidence>
<comment type="similarity">
    <text evidence="1">Belongs to the helicase family. RecQ subfamily.</text>
</comment>
<dbReference type="FunFam" id="3.40.50.300:FF:000156">
    <property type="entry name" value="ATP-dependent DNA helicase recQ"/>
    <property type="match status" value="1"/>
</dbReference>
<evidence type="ECO:0000313" key="14">
    <source>
        <dbReference type="EMBL" id="ODM99471.1"/>
    </source>
</evidence>
<dbReference type="GO" id="GO:0005524">
    <property type="term" value="F:ATP binding"/>
    <property type="evidence" value="ECO:0007669"/>
    <property type="project" value="UniProtKB-KW"/>
</dbReference>
<dbReference type="InterPro" id="IPR027417">
    <property type="entry name" value="P-loop_NTPase"/>
</dbReference>
<gene>
    <name evidence="14" type="ORF">Ocin01_07206</name>
</gene>
<dbReference type="GO" id="GO:0005694">
    <property type="term" value="C:chromosome"/>
    <property type="evidence" value="ECO:0007669"/>
    <property type="project" value="TreeGrafter"/>
</dbReference>
<dbReference type="AlphaFoldDB" id="A0A1D2N2L9"/>
<dbReference type="SUPFAM" id="SSF52540">
    <property type="entry name" value="P-loop containing nucleoside triphosphate hydrolases"/>
    <property type="match status" value="2"/>
</dbReference>
<evidence type="ECO:0000256" key="10">
    <source>
        <dbReference type="ARBA" id="ARBA00034808"/>
    </source>
</evidence>
<dbReference type="CDD" id="cd18794">
    <property type="entry name" value="SF2_C_RecQ"/>
    <property type="match status" value="1"/>
</dbReference>
<evidence type="ECO:0000256" key="7">
    <source>
        <dbReference type="ARBA" id="ARBA00023235"/>
    </source>
</evidence>
<evidence type="ECO:0000259" key="13">
    <source>
        <dbReference type="PROSITE" id="PS51194"/>
    </source>
</evidence>
<sequence length="415" mass="46974">MLSVLKNKFGLKKFRPIQLQAINAALLGHDCFVMMPTGTMPNFNTKYNTSTYKYYIRSWFFYIYLFPTDYYNRSVTGGGKSLCYQLTAVISPGVTIVISPLKSLILDQVQKLSSLDIAAAHLSGDISMAEQHNVYNQLEGFSPSKHFLTGTMLKLKLLYVTPEKIAASGRLEDVFKALYQRNMLARFVIDEAHCVSQWGHDFRPDYTRLGALRKKYPNVKIMALTATATPVVRADILKHLGMQNSKWFLCSFNRPNLKYEVRPKKGKVSSYQDLIELLQSRDLRGLSGIVYCFSRRDCDQTADQLTQAGLSAKAYHAGLNDTQRAKVQISWINDSIKIICATIAFGMGIDKPDVRFVIHYSLPKSIEGYYQESGRAGRDGDVALCILFYAYQDAIKIKSMLKRKSPENIFIFGTI</sequence>
<dbReference type="InterPro" id="IPR004589">
    <property type="entry name" value="DNA_helicase_ATP-dep_RecQ"/>
</dbReference>
<dbReference type="GO" id="GO:0005737">
    <property type="term" value="C:cytoplasm"/>
    <property type="evidence" value="ECO:0007669"/>
    <property type="project" value="TreeGrafter"/>
</dbReference>
<dbReference type="STRING" id="48709.A0A1D2N2L9"/>
<name>A0A1D2N2L9_ORCCI</name>
<dbReference type="GO" id="GO:0005634">
    <property type="term" value="C:nucleus"/>
    <property type="evidence" value="ECO:0007669"/>
    <property type="project" value="TreeGrafter"/>
</dbReference>
<evidence type="ECO:0000256" key="8">
    <source>
        <dbReference type="ARBA" id="ARBA00023242"/>
    </source>
</evidence>
<evidence type="ECO:0000256" key="5">
    <source>
        <dbReference type="ARBA" id="ARBA00022840"/>
    </source>
</evidence>
<reference evidence="14 15" key="1">
    <citation type="journal article" date="2016" name="Genome Biol. Evol.">
        <title>Gene Family Evolution Reflects Adaptation to Soil Environmental Stressors in the Genome of the Collembolan Orchesella cincta.</title>
        <authorList>
            <person name="Faddeeva-Vakhrusheva A."/>
            <person name="Derks M.F."/>
            <person name="Anvar S.Y."/>
            <person name="Agamennone V."/>
            <person name="Suring W."/>
            <person name="Smit S."/>
            <person name="van Straalen N.M."/>
            <person name="Roelofs D."/>
        </authorList>
    </citation>
    <scope>NUCLEOTIDE SEQUENCE [LARGE SCALE GENOMIC DNA]</scope>
    <source>
        <tissue evidence="14">Mixed pool</tissue>
    </source>
</reference>
<feature type="domain" description="Helicase C-terminal" evidence="13">
    <location>
        <begin position="270"/>
        <end position="415"/>
    </location>
</feature>
<dbReference type="Gene3D" id="3.40.50.300">
    <property type="entry name" value="P-loop containing nucleotide triphosphate hydrolases"/>
    <property type="match status" value="3"/>
</dbReference>
<keyword evidence="4" id="KW-0347">Helicase</keyword>
<dbReference type="PANTHER" id="PTHR13710:SF153">
    <property type="entry name" value="RECQ-LIKE DNA HELICASE BLM"/>
    <property type="match status" value="1"/>
</dbReference>
<dbReference type="SMART" id="SM00487">
    <property type="entry name" value="DEXDc"/>
    <property type="match status" value="1"/>
</dbReference>
<evidence type="ECO:0000256" key="1">
    <source>
        <dbReference type="ARBA" id="ARBA00005446"/>
    </source>
</evidence>
<dbReference type="OrthoDB" id="10261556at2759"/>
<dbReference type="Pfam" id="PF00270">
    <property type="entry name" value="DEAD"/>
    <property type="match status" value="1"/>
</dbReference>
<dbReference type="GO" id="GO:0000724">
    <property type="term" value="P:double-strand break repair via homologous recombination"/>
    <property type="evidence" value="ECO:0007669"/>
    <property type="project" value="TreeGrafter"/>
</dbReference>
<proteinExistence type="inferred from homology"/>
<dbReference type="EMBL" id="LJIJ01000279">
    <property type="protein sequence ID" value="ODM99471.1"/>
    <property type="molecule type" value="Genomic_DNA"/>
</dbReference>
<feature type="domain" description="Helicase ATP-binding" evidence="12">
    <location>
        <begin position="61"/>
        <end position="246"/>
    </location>
</feature>
<keyword evidence="8" id="KW-0539">Nucleus</keyword>
<keyword evidence="2" id="KW-0547">Nucleotide-binding</keyword>
<accession>A0A1D2N2L9</accession>
<evidence type="ECO:0000259" key="12">
    <source>
        <dbReference type="PROSITE" id="PS51192"/>
    </source>
</evidence>
<evidence type="ECO:0000256" key="6">
    <source>
        <dbReference type="ARBA" id="ARBA00023125"/>
    </source>
</evidence>
<protein>
    <recommendedName>
        <fullName evidence="10">DNA 3'-5' helicase</fullName>
        <ecNumber evidence="10">5.6.2.4</ecNumber>
    </recommendedName>
    <alternativeName>
        <fullName evidence="11">DNA 3'-5' helicase BLM</fullName>
    </alternativeName>
</protein>
<dbReference type="Proteomes" id="UP000094527">
    <property type="component" value="Unassembled WGS sequence"/>
</dbReference>
<keyword evidence="5" id="KW-0067">ATP-binding</keyword>
<organism evidence="14 15">
    <name type="scientific">Orchesella cincta</name>
    <name type="common">Springtail</name>
    <name type="synonym">Podura cincta</name>
    <dbReference type="NCBI Taxonomy" id="48709"/>
    <lineage>
        <taxon>Eukaryota</taxon>
        <taxon>Metazoa</taxon>
        <taxon>Ecdysozoa</taxon>
        <taxon>Arthropoda</taxon>
        <taxon>Hexapoda</taxon>
        <taxon>Collembola</taxon>
        <taxon>Entomobryomorpha</taxon>
        <taxon>Entomobryoidea</taxon>
        <taxon>Orchesellidae</taxon>
        <taxon>Orchesellinae</taxon>
        <taxon>Orchesella</taxon>
    </lineage>
</organism>
<dbReference type="SMART" id="SM00490">
    <property type="entry name" value="HELICc"/>
    <property type="match status" value="1"/>
</dbReference>
<evidence type="ECO:0000256" key="9">
    <source>
        <dbReference type="ARBA" id="ARBA00034617"/>
    </source>
</evidence>
<dbReference type="Pfam" id="PF00271">
    <property type="entry name" value="Helicase_C"/>
    <property type="match status" value="1"/>
</dbReference>
<dbReference type="PANTHER" id="PTHR13710">
    <property type="entry name" value="DNA HELICASE RECQ FAMILY MEMBER"/>
    <property type="match status" value="1"/>
</dbReference>
<keyword evidence="6" id="KW-0238">DNA-binding</keyword>
<dbReference type="PROSITE" id="PS51194">
    <property type="entry name" value="HELICASE_CTER"/>
    <property type="match status" value="1"/>
</dbReference>
<dbReference type="PROSITE" id="PS00690">
    <property type="entry name" value="DEAH_ATP_HELICASE"/>
    <property type="match status" value="1"/>
</dbReference>
<dbReference type="GO" id="GO:0043138">
    <property type="term" value="F:3'-5' DNA helicase activity"/>
    <property type="evidence" value="ECO:0007669"/>
    <property type="project" value="UniProtKB-EC"/>
</dbReference>